<evidence type="ECO:0000256" key="1">
    <source>
        <dbReference type="SAM" id="MobiDB-lite"/>
    </source>
</evidence>
<dbReference type="Proteomes" id="UP000053831">
    <property type="component" value="Unassembled WGS sequence"/>
</dbReference>
<evidence type="ECO:0000313" key="2">
    <source>
        <dbReference type="EMBL" id="KOS18446.1"/>
    </source>
</evidence>
<name>A0A0M8MSH0_ESCWE</name>
<comment type="caution">
    <text evidence="2">The sequence shown here is derived from an EMBL/GenBank/DDBJ whole genome shotgun (WGS) entry which is preliminary data.</text>
</comment>
<dbReference type="STRING" id="150374.A0A0M8MSH0"/>
<dbReference type="EMBL" id="LGSR01000020">
    <property type="protein sequence ID" value="KOS18446.1"/>
    <property type="molecule type" value="Genomic_DNA"/>
</dbReference>
<reference evidence="2 3" key="1">
    <citation type="submission" date="2015-07" db="EMBL/GenBank/DDBJ databases">
        <title>The genome of the fungus Escovopsis weberi, a specialized disease agent of ant agriculture.</title>
        <authorList>
            <person name="de Man T.J."/>
            <person name="Stajich J.E."/>
            <person name="Kubicek C.P."/>
            <person name="Chenthamara K."/>
            <person name="Atanasova L."/>
            <person name="Druzhinina I.S."/>
            <person name="Birnbaum S."/>
            <person name="Barribeau S.M."/>
            <person name="Teiling C."/>
            <person name="Suen G."/>
            <person name="Currie C."/>
            <person name="Gerardo N.M."/>
        </authorList>
    </citation>
    <scope>NUCLEOTIDE SEQUENCE [LARGE SCALE GENOMIC DNA]</scope>
</reference>
<evidence type="ECO:0000313" key="3">
    <source>
        <dbReference type="Proteomes" id="UP000053831"/>
    </source>
</evidence>
<dbReference type="AlphaFoldDB" id="A0A0M8MSH0"/>
<sequence length="230" mass="26456">MVRDIRTSFLRYFSSSELFELMDFVEVVKDLISYYICPRLDPGIFKVDADMPWMRGPSRESSMNGGFVDRTCWGRIIKTYAKLGPEEMMHYVKNICSFPRTRLIRDIEDRHPNFTVDQESIQVSIRCVLEERLWLDSPPSFPDDSVGGIIDFDDERDDERVARGDDASADGWPPGWLGSKLSASRSLYSPRGDDGHDAEGNPLYQAEMLRRMQRVLLETRARKADVSIDS</sequence>
<keyword evidence="3" id="KW-1185">Reference proteome</keyword>
<feature type="region of interest" description="Disordered" evidence="1">
    <location>
        <begin position="159"/>
        <end position="178"/>
    </location>
</feature>
<gene>
    <name evidence="2" type="ORF">ESCO_001045</name>
</gene>
<dbReference type="OrthoDB" id="1638493at2759"/>
<accession>A0A0M8MSH0</accession>
<organism evidence="2 3">
    <name type="scientific">Escovopsis weberi</name>
    <dbReference type="NCBI Taxonomy" id="150374"/>
    <lineage>
        <taxon>Eukaryota</taxon>
        <taxon>Fungi</taxon>
        <taxon>Dikarya</taxon>
        <taxon>Ascomycota</taxon>
        <taxon>Pezizomycotina</taxon>
        <taxon>Sordariomycetes</taxon>
        <taxon>Hypocreomycetidae</taxon>
        <taxon>Hypocreales</taxon>
        <taxon>Hypocreaceae</taxon>
        <taxon>Escovopsis</taxon>
    </lineage>
</organism>
<proteinExistence type="predicted"/>
<protein>
    <submittedName>
        <fullName evidence="2">Uncharacterized protein</fullName>
    </submittedName>
</protein>